<gene>
    <name evidence="1" type="ORF">BKA08_001792</name>
</gene>
<protein>
    <submittedName>
        <fullName evidence="1">Uncharacterized protein</fullName>
    </submittedName>
</protein>
<sequence length="360" mass="38952">MAAPGRNGRVQSCCSFSYLERVDELNAFGWSGDEFWTALRAALTEWDVHLEPDEELRERGRGHALVQVADQHQQYAAVVATSLAVRAAAAQTGWSGSHRLVVSDKISPRAGELLRRSGIDYLDLTGAASLRFGSVVVALSGSGRPPMRLKPPASTELLVLAEPRATNLFSAARAQVVAALLAWPQIVAEPVRRIAEHAGVSIGLVHDVLRLLDEDGYLARWGSKDLAVADASRLLDAWTAAYRSGLRKRLHLGSFRSELSRWDPTPQGVLVGGEMAVQDLISAASVTVYAHRLDTSLLAGQRMVPTQEGANTEVLHRFWSVPPGVDATVIPWPLTYAELATSPDARVRESAATFRGVRAG</sequence>
<dbReference type="Pfam" id="PF09952">
    <property type="entry name" value="AbiEi_2"/>
    <property type="match status" value="1"/>
</dbReference>
<organism evidence="1 2">
    <name type="scientific">Nocardioides marinisabuli</name>
    <dbReference type="NCBI Taxonomy" id="419476"/>
    <lineage>
        <taxon>Bacteria</taxon>
        <taxon>Bacillati</taxon>
        <taxon>Actinomycetota</taxon>
        <taxon>Actinomycetes</taxon>
        <taxon>Propionibacteriales</taxon>
        <taxon>Nocardioidaceae</taxon>
        <taxon>Nocardioides</taxon>
    </lineage>
</organism>
<dbReference type="RefSeq" id="WP_179615301.1">
    <property type="nucleotide sequence ID" value="NZ_JACCBE010000001.1"/>
</dbReference>
<dbReference type="AlphaFoldDB" id="A0A7Y9F0V5"/>
<dbReference type="EMBL" id="JACCBE010000001">
    <property type="protein sequence ID" value="NYD57554.1"/>
    <property type="molecule type" value="Genomic_DNA"/>
</dbReference>
<keyword evidence="2" id="KW-1185">Reference proteome</keyword>
<accession>A0A7Y9F0V5</accession>
<reference evidence="1 2" key="1">
    <citation type="submission" date="2020-07" db="EMBL/GenBank/DDBJ databases">
        <title>Sequencing the genomes of 1000 actinobacteria strains.</title>
        <authorList>
            <person name="Klenk H.-P."/>
        </authorList>
    </citation>
    <scope>NUCLEOTIDE SEQUENCE [LARGE SCALE GENOMIC DNA]</scope>
    <source>
        <strain evidence="1 2">DSM 18965</strain>
    </source>
</reference>
<evidence type="ECO:0000313" key="1">
    <source>
        <dbReference type="EMBL" id="NYD57554.1"/>
    </source>
</evidence>
<dbReference type="Proteomes" id="UP000516957">
    <property type="component" value="Unassembled WGS sequence"/>
</dbReference>
<dbReference type="InterPro" id="IPR019238">
    <property type="entry name" value="AbiEi_2"/>
</dbReference>
<name>A0A7Y9F0V5_9ACTN</name>
<comment type="caution">
    <text evidence="1">The sequence shown here is derived from an EMBL/GenBank/DDBJ whole genome shotgun (WGS) entry which is preliminary data.</text>
</comment>
<evidence type="ECO:0000313" key="2">
    <source>
        <dbReference type="Proteomes" id="UP000516957"/>
    </source>
</evidence>
<proteinExistence type="predicted"/>